<gene>
    <name evidence="9" type="ORF">TMUPMC115_1247</name>
</gene>
<evidence type="ECO:0000256" key="3">
    <source>
        <dbReference type="ARBA" id="ARBA00022801"/>
    </source>
</evidence>
<name>A0A091C4V8_9ENTE</name>
<keyword evidence="4" id="KW-0347">Helicase</keyword>
<accession>A0A091C4V8</accession>
<dbReference type="GO" id="GO:0016787">
    <property type="term" value="F:hydrolase activity"/>
    <property type="evidence" value="ECO:0007669"/>
    <property type="project" value="UniProtKB-KW"/>
</dbReference>
<evidence type="ECO:0000256" key="2">
    <source>
        <dbReference type="ARBA" id="ARBA00022763"/>
    </source>
</evidence>
<dbReference type="Pfam" id="PF12705">
    <property type="entry name" value="PDDEXK_1"/>
    <property type="match status" value="1"/>
</dbReference>
<dbReference type="GO" id="GO:0004386">
    <property type="term" value="F:helicase activity"/>
    <property type="evidence" value="ECO:0007669"/>
    <property type="project" value="UniProtKB-KW"/>
</dbReference>
<evidence type="ECO:0000313" key="10">
    <source>
        <dbReference type="Proteomes" id="UP000029380"/>
    </source>
</evidence>
<dbReference type="GO" id="GO:0003677">
    <property type="term" value="F:DNA binding"/>
    <property type="evidence" value="ECO:0007669"/>
    <property type="project" value="UniProtKB-KW"/>
</dbReference>
<feature type="domain" description="PD-(D/E)XK endonuclease-like" evidence="8">
    <location>
        <begin position="9"/>
        <end position="67"/>
    </location>
</feature>
<keyword evidence="5" id="KW-0067">ATP-binding</keyword>
<evidence type="ECO:0000313" key="9">
    <source>
        <dbReference type="EMBL" id="KFN91725.1"/>
    </source>
</evidence>
<keyword evidence="7" id="KW-0234">DNA repair</keyword>
<reference evidence="9 10" key="1">
    <citation type="submission" date="2014-08" db="EMBL/GenBank/DDBJ databases">
        <title>Genome sequence of Tetragenococcus muriaticus.</title>
        <authorList>
            <person name="Chuea-nongthon C."/>
            <person name="Rodtong S."/>
            <person name="Yongsawatdigul J."/>
            <person name="Steele J.L."/>
            <person name="Liu X.-y."/>
            <person name="Speers J."/>
            <person name="Glasner J.D."/>
            <person name="Neeno-Eckwall E.C."/>
        </authorList>
    </citation>
    <scope>NUCLEOTIDE SEQUENCE [LARGE SCALE GENOMIC DNA]</scope>
    <source>
        <strain evidence="9 10">PMC-11-5</strain>
    </source>
</reference>
<dbReference type="Gene3D" id="3.90.320.10">
    <property type="match status" value="1"/>
</dbReference>
<evidence type="ECO:0000256" key="1">
    <source>
        <dbReference type="ARBA" id="ARBA00022741"/>
    </source>
</evidence>
<dbReference type="Proteomes" id="UP000029380">
    <property type="component" value="Unassembled WGS sequence"/>
</dbReference>
<dbReference type="InterPro" id="IPR038726">
    <property type="entry name" value="PDDEXK_AddAB-type"/>
</dbReference>
<dbReference type="PATRIC" id="fig|1302649.3.peg.1250"/>
<dbReference type="AlphaFoldDB" id="A0A091C4V8"/>
<dbReference type="EMBL" id="JPVU01000133">
    <property type="protein sequence ID" value="KFN91725.1"/>
    <property type="molecule type" value="Genomic_DNA"/>
</dbReference>
<comment type="caution">
    <text evidence="9">The sequence shown here is derived from an EMBL/GenBank/DDBJ whole genome shotgun (WGS) entry which is preliminary data.</text>
</comment>
<keyword evidence="6" id="KW-0238">DNA-binding</keyword>
<dbReference type="InterPro" id="IPR011604">
    <property type="entry name" value="PDDEXK-like_dom_sf"/>
</dbReference>
<evidence type="ECO:0000259" key="8">
    <source>
        <dbReference type="Pfam" id="PF12705"/>
    </source>
</evidence>
<dbReference type="GO" id="GO:0005524">
    <property type="term" value="F:ATP binding"/>
    <property type="evidence" value="ECO:0007669"/>
    <property type="project" value="UniProtKB-KW"/>
</dbReference>
<evidence type="ECO:0000256" key="4">
    <source>
        <dbReference type="ARBA" id="ARBA00022806"/>
    </source>
</evidence>
<evidence type="ECO:0000256" key="6">
    <source>
        <dbReference type="ARBA" id="ARBA00023125"/>
    </source>
</evidence>
<dbReference type="GO" id="GO:0006281">
    <property type="term" value="P:DNA repair"/>
    <property type="evidence" value="ECO:0007669"/>
    <property type="project" value="UniProtKB-KW"/>
</dbReference>
<evidence type="ECO:0000256" key="5">
    <source>
        <dbReference type="ARBA" id="ARBA00022840"/>
    </source>
</evidence>
<keyword evidence="2" id="KW-0227">DNA damage</keyword>
<keyword evidence="3" id="KW-0378">Hydrolase</keyword>
<protein>
    <submittedName>
        <fullName evidence="9">ATP-dependent nuclease, subunit B</fullName>
    </submittedName>
</protein>
<evidence type="ECO:0000256" key="7">
    <source>
        <dbReference type="ARBA" id="ARBA00023204"/>
    </source>
</evidence>
<organism evidence="9 10">
    <name type="scientific">Tetragenococcus muriaticus PMC-11-5</name>
    <dbReference type="NCBI Taxonomy" id="1302649"/>
    <lineage>
        <taxon>Bacteria</taxon>
        <taxon>Bacillati</taxon>
        <taxon>Bacillota</taxon>
        <taxon>Bacilli</taxon>
        <taxon>Lactobacillales</taxon>
        <taxon>Enterococcaceae</taxon>
        <taxon>Tetragenococcus</taxon>
    </lineage>
</organism>
<sequence>MQIPLSNGGNLYLRGKIDRIDTTTVDGKPWLAVVDYKSSAHKFDITDSYYGLAMQLLTYLDIALQDAVELIGQKNCSWGWRLLFSCL</sequence>
<proteinExistence type="predicted"/>
<keyword evidence="1" id="KW-0547">Nucleotide-binding</keyword>